<keyword evidence="2" id="KW-1185">Reference proteome</keyword>
<name>A0A975BRX6_9BACT</name>
<dbReference type="AlphaFoldDB" id="A0A975BRX6"/>
<evidence type="ECO:0000313" key="2">
    <source>
        <dbReference type="Proteomes" id="UP000663722"/>
    </source>
</evidence>
<reference evidence="1" key="1">
    <citation type="journal article" date="2021" name="Microb. Physiol.">
        <title>Proteogenomic Insights into the Physiology of Marine, Sulfate-Reducing, Filamentous Desulfonema limicola and Desulfonema magnum.</title>
        <authorList>
            <person name="Schnaars V."/>
            <person name="Wohlbrand L."/>
            <person name="Scheve S."/>
            <person name="Hinrichs C."/>
            <person name="Reinhardt R."/>
            <person name="Rabus R."/>
        </authorList>
    </citation>
    <scope>NUCLEOTIDE SEQUENCE</scope>
    <source>
        <strain evidence="1">4be13</strain>
    </source>
</reference>
<gene>
    <name evidence="1" type="ORF">dnm_065770</name>
</gene>
<evidence type="ECO:0000313" key="1">
    <source>
        <dbReference type="EMBL" id="QTA90516.1"/>
    </source>
</evidence>
<dbReference type="Proteomes" id="UP000663722">
    <property type="component" value="Chromosome"/>
</dbReference>
<dbReference type="EMBL" id="CP061800">
    <property type="protein sequence ID" value="QTA90516.1"/>
    <property type="molecule type" value="Genomic_DNA"/>
</dbReference>
<proteinExistence type="predicted"/>
<sequence length="40" mass="4726">MLPVRGLRFPARGFFNGFYKIFEKTCRKSDFSDRDIPSPE</sequence>
<protein>
    <submittedName>
        <fullName evidence="1">Uncharacterized protein</fullName>
    </submittedName>
</protein>
<dbReference type="KEGG" id="dmm:dnm_065770"/>
<organism evidence="1 2">
    <name type="scientific">Desulfonema magnum</name>
    <dbReference type="NCBI Taxonomy" id="45655"/>
    <lineage>
        <taxon>Bacteria</taxon>
        <taxon>Pseudomonadati</taxon>
        <taxon>Thermodesulfobacteriota</taxon>
        <taxon>Desulfobacteria</taxon>
        <taxon>Desulfobacterales</taxon>
        <taxon>Desulfococcaceae</taxon>
        <taxon>Desulfonema</taxon>
    </lineage>
</organism>
<accession>A0A975BRX6</accession>